<evidence type="ECO:0000313" key="3">
    <source>
        <dbReference type="EMBL" id="MFC7333883.1"/>
    </source>
</evidence>
<keyword evidence="2" id="KW-0472">Membrane</keyword>
<feature type="transmembrane region" description="Helical" evidence="2">
    <location>
        <begin position="42"/>
        <end position="59"/>
    </location>
</feature>
<reference evidence="4" key="1">
    <citation type="journal article" date="2019" name="Int. J. Syst. Evol. Microbiol.">
        <title>The Global Catalogue of Microorganisms (GCM) 10K type strain sequencing project: providing services to taxonomists for standard genome sequencing and annotation.</title>
        <authorList>
            <consortium name="The Broad Institute Genomics Platform"/>
            <consortium name="The Broad Institute Genome Sequencing Center for Infectious Disease"/>
            <person name="Wu L."/>
            <person name="Ma J."/>
        </authorList>
    </citation>
    <scope>NUCLEOTIDE SEQUENCE [LARGE SCALE GENOMIC DNA]</scope>
    <source>
        <strain evidence="4">CGMCC 1.16275</strain>
    </source>
</reference>
<keyword evidence="2" id="KW-0812">Transmembrane</keyword>
<keyword evidence="4" id="KW-1185">Reference proteome</keyword>
<evidence type="ECO:0000256" key="2">
    <source>
        <dbReference type="SAM" id="Phobius"/>
    </source>
</evidence>
<gene>
    <name evidence="3" type="ORF">ACFQPS_11985</name>
</gene>
<name>A0ABW2KXN0_9PROT</name>
<keyword evidence="2" id="KW-1133">Transmembrane helix</keyword>
<dbReference type="RefSeq" id="WP_377359250.1">
    <property type="nucleotide sequence ID" value="NZ_JBHTCM010000010.1"/>
</dbReference>
<proteinExistence type="predicted"/>
<evidence type="ECO:0000313" key="4">
    <source>
        <dbReference type="Proteomes" id="UP001596456"/>
    </source>
</evidence>
<dbReference type="EMBL" id="JBHTCM010000010">
    <property type="protein sequence ID" value="MFC7333883.1"/>
    <property type="molecule type" value="Genomic_DNA"/>
</dbReference>
<feature type="region of interest" description="Disordered" evidence="1">
    <location>
        <begin position="239"/>
        <end position="260"/>
    </location>
</feature>
<comment type="caution">
    <text evidence="3">The sequence shown here is derived from an EMBL/GenBank/DDBJ whole genome shotgun (WGS) entry which is preliminary data.</text>
</comment>
<protein>
    <submittedName>
        <fullName evidence="3">Uncharacterized protein</fullName>
    </submittedName>
</protein>
<evidence type="ECO:0000256" key="1">
    <source>
        <dbReference type="SAM" id="MobiDB-lite"/>
    </source>
</evidence>
<sequence>MTTRPVHRYDPPAAAIPDSSKYLAAMTYRASREAKALRVQRWWAALVVISLAWGGVMTWDNRRLTAQLVEVARHKPVYRLDELASGHQRLVLLDDTLTVTKGTRLNAVAWFVRWTRAIGTDPVALARDRAAARARLTDGAERKWDGLLAADLDPGEGWTRDVADLALEEREHDPATGLSSFHVVWAETVYRDFKPVERSLMAAAVVTRDGMSRDGALDGVSITGFSEPAATALPLPVTRRAPSLGAGPPVATPTDPGGLP</sequence>
<organism evidence="3 4">
    <name type="scientific">Rhodocista pekingensis</name>
    <dbReference type="NCBI Taxonomy" id="201185"/>
    <lineage>
        <taxon>Bacteria</taxon>
        <taxon>Pseudomonadati</taxon>
        <taxon>Pseudomonadota</taxon>
        <taxon>Alphaproteobacteria</taxon>
        <taxon>Rhodospirillales</taxon>
        <taxon>Azospirillaceae</taxon>
        <taxon>Rhodocista</taxon>
    </lineage>
</organism>
<accession>A0ABW2KXN0</accession>
<dbReference type="Proteomes" id="UP001596456">
    <property type="component" value="Unassembled WGS sequence"/>
</dbReference>